<keyword evidence="2" id="KW-0472">Membrane</keyword>
<gene>
    <name evidence="3" type="ORF">A3A63_01850</name>
</gene>
<proteinExistence type="predicted"/>
<name>A0A1F6AZD5_9BACT</name>
<dbReference type="EMBL" id="MFJX01000051">
    <property type="protein sequence ID" value="OGG30045.1"/>
    <property type="molecule type" value="Genomic_DNA"/>
</dbReference>
<organism evidence="3 4">
    <name type="scientific">Candidatus Gottesmanbacteria bacterium RIFCSPLOWO2_01_FULL_46_9</name>
    <dbReference type="NCBI Taxonomy" id="1798394"/>
    <lineage>
        <taxon>Bacteria</taxon>
        <taxon>Candidatus Gottesmaniibacteriota</taxon>
    </lineage>
</organism>
<evidence type="ECO:0000256" key="1">
    <source>
        <dbReference type="SAM" id="Coils"/>
    </source>
</evidence>
<dbReference type="Proteomes" id="UP000176450">
    <property type="component" value="Unassembled WGS sequence"/>
</dbReference>
<keyword evidence="2" id="KW-0812">Transmembrane</keyword>
<accession>A0A1F6AZD5</accession>
<evidence type="ECO:0000256" key="2">
    <source>
        <dbReference type="SAM" id="Phobius"/>
    </source>
</evidence>
<feature type="coiled-coil region" evidence="1">
    <location>
        <begin position="160"/>
        <end position="187"/>
    </location>
</feature>
<feature type="transmembrane region" description="Helical" evidence="2">
    <location>
        <begin position="6"/>
        <end position="26"/>
    </location>
</feature>
<dbReference type="AlphaFoldDB" id="A0A1F6AZD5"/>
<reference evidence="3 4" key="1">
    <citation type="journal article" date="2016" name="Nat. Commun.">
        <title>Thousands of microbial genomes shed light on interconnected biogeochemical processes in an aquifer system.</title>
        <authorList>
            <person name="Anantharaman K."/>
            <person name="Brown C.T."/>
            <person name="Hug L.A."/>
            <person name="Sharon I."/>
            <person name="Castelle C.J."/>
            <person name="Probst A.J."/>
            <person name="Thomas B.C."/>
            <person name="Singh A."/>
            <person name="Wilkins M.J."/>
            <person name="Karaoz U."/>
            <person name="Brodie E.L."/>
            <person name="Williams K.H."/>
            <person name="Hubbard S.S."/>
            <person name="Banfield J.F."/>
        </authorList>
    </citation>
    <scope>NUCLEOTIDE SEQUENCE [LARGE SCALE GENOMIC DNA]</scope>
</reference>
<evidence type="ECO:0000313" key="3">
    <source>
        <dbReference type="EMBL" id="OGG30045.1"/>
    </source>
</evidence>
<sequence>MDVFTAYFILFALLFVSQVVTLLIILQPRKKEPGESVFRESQAKTHSIIYKSIQQANKILVAAELKGLQLLSQQKVTGNELSDDFKKHLDAVEKALELSLSGSAKHAEETYGAFIESAEASINDHIIQNQKMLETKAQTMIEKTEGLLANFTANVEAKVRGDVEKELAAASGEIEEYKKNRMRVIDERIIDILEAVIRVTLDKKMSLADQSELIYKALEDAKNEHAFIKKAT</sequence>
<comment type="caution">
    <text evidence="3">The sequence shown here is derived from an EMBL/GenBank/DDBJ whole genome shotgun (WGS) entry which is preliminary data.</text>
</comment>
<keyword evidence="2" id="KW-1133">Transmembrane helix</keyword>
<protein>
    <submittedName>
        <fullName evidence="3">Uncharacterized protein</fullName>
    </submittedName>
</protein>
<keyword evidence="1" id="KW-0175">Coiled coil</keyword>
<evidence type="ECO:0000313" key="4">
    <source>
        <dbReference type="Proteomes" id="UP000176450"/>
    </source>
</evidence>